<organism evidence="1 2">
    <name type="scientific">Albidovulum sediminis</name>
    <dbReference type="NCBI Taxonomy" id="3066345"/>
    <lineage>
        <taxon>Bacteria</taxon>
        <taxon>Pseudomonadati</taxon>
        <taxon>Pseudomonadota</taxon>
        <taxon>Alphaproteobacteria</taxon>
        <taxon>Rhodobacterales</taxon>
        <taxon>Paracoccaceae</taxon>
        <taxon>Albidovulum</taxon>
    </lineage>
</organism>
<accession>A0ABT2NKL8</accession>
<proteinExistence type="predicted"/>
<dbReference type="EMBL" id="JAOCQF010000001">
    <property type="protein sequence ID" value="MCT8329467.1"/>
    <property type="molecule type" value="Genomic_DNA"/>
</dbReference>
<keyword evidence="2" id="KW-1185">Reference proteome</keyword>
<protein>
    <recommendedName>
        <fullName evidence="3">PI3K/PI4K catalytic domain-containing protein</fullName>
    </recommendedName>
</protein>
<sequence length="1480" mass="163111">MAYLSKSDWKKHLNLKEHKAVKKTGISDILGDYESAAKKGDNAAQIIQLEKLRDKIPEVKRTWSALKTLTSYLDGMDRDAKTQQDKIRNALDKAADDDDLEGVDSALSASLEKLRKVSENNAHNFVLAPGRPSSGLVVSRKSVKREHIKKAMEMRGKAGVYFSGSCFFDSGKFIFVFPEQPPRGMAKAIKSAAMLHAEMGIKVRVRGGGVEFDDDADEELGEAGETASVTQGASSYPDAAKFDPLINQVRQLPRDKWAGALSGIVGKINQLIKQAEGDAALNGTQKQAVIAQLGIAMSRVQSVIKEAANGPTQRGPAVYPTQQAWMDLLDRCLRQPPDKRRIAIDTLQKKVLEVIKQVAADPGLTDQTRPVEQKKLDDVLKAIQAQARDEAESGSTRIGLELVRRFRTLQLEFDKVKVDKVLPGGLQSDIARALDAARTALTQSEVAAAGDAMNRAEAKLKEARAFDPLANARADRGAKQTRIHDSVKQGVEAFRKGAFAAGTADALFRDTGQVTMDKGLKKLGEDFRACEKDPSPQNLSALSRDGQTYLAGLAKAKGKLKPEKDGDKIKAIEAQEALARQAVQRVRLLELANEMHAMGTPPWDDAKEERMAELQAAFFFEEGAIKKGVADFGAPTWKGGGEEGGVNDAWAIKRVDPKWGNLTTEELKKIERGEVTINGPDDLDRLEKIRDETRTYIFKAQHLEATNFVGIPKNGGVAREVLAAKISEEMNAFGFDVGVCPTHFVEIDSAKLGGMPQEEDRPRTLGAMQELGRKDADLIDLLREKGTQAKANIDHKNISDIVAFDLMFLSLDRHAKNAIVKKGQNGEKDKLVPIDHGIGLPDPDGLGFARFRLFGAQNSLNQPDLRSDEPLAPETRENLKRMDAKALIDGVKRRQADAEARHPETKGKVDPAEFDRMEKRILFMQAAADILTASEMTQAIACHFREINATAPDGMAALATALKKRIDATRKGLDEYRSFQNKTDAANAHERLTDLGWCAGFGVEGINTWLTENADFAIKVLKGNIQNPKARDEVRELAEKLNDPAINQQLPALTLGARLDLLRKESERRRRPAPIQPDNALKQDGDRAQKLFEQLGGQDELNALLAVCPDTPTNTNPETILAMQQWAEVKKLGGADAIRAMSAVFMEDRATDIQTNLANLPLWKEFNDLGGVKDYVACGGWMAPLATAVQIFRSLKPVSGQGGIVERIRQIDDAQIDQEQKKILERLKTEAQQKFAMLQDPDHIQEIKVFLDQARDYEQNGDATRAQGRLMAMLELWKVKHKTEADQRQLRQRKVDAVKKQMVDAAKAKPDFDPGPYNQRMTGIEDELVRYQLKAVDGGLAKMELDIDHELNGPNSRQSKLNARVQVVDNGVNRLNGQPGVDKAQTLWQAAKQSLATYDMARFNAGIDTVELYLGAIGRMARVEQIVGAFQGDQAVKKKLDDLVVSLRKELTDFTPAGFKGKINSAVGTHKQVLPDDLKM</sequence>
<comment type="caution">
    <text evidence="1">The sequence shown here is derived from an EMBL/GenBank/DDBJ whole genome shotgun (WGS) entry which is preliminary data.</text>
</comment>
<dbReference type="RefSeq" id="WP_261494889.1">
    <property type="nucleotide sequence ID" value="NZ_JAOCQF010000001.1"/>
</dbReference>
<evidence type="ECO:0000313" key="2">
    <source>
        <dbReference type="Proteomes" id="UP001205601"/>
    </source>
</evidence>
<evidence type="ECO:0000313" key="1">
    <source>
        <dbReference type="EMBL" id="MCT8329467.1"/>
    </source>
</evidence>
<reference evidence="2" key="1">
    <citation type="submission" date="2023-07" db="EMBL/GenBank/DDBJ databases">
        <title>Defluviimonas sediminis sp. nov., isolated from mangrove sediment.</title>
        <authorList>
            <person name="Liu L."/>
            <person name="Li J."/>
            <person name="Huang Y."/>
            <person name="Pan J."/>
            <person name="Li M."/>
        </authorList>
    </citation>
    <scope>NUCLEOTIDE SEQUENCE [LARGE SCALE GENOMIC DNA]</scope>
    <source>
        <strain evidence="2">FT324</strain>
    </source>
</reference>
<name>A0ABT2NKL8_9RHOB</name>
<gene>
    <name evidence="1" type="ORF">N5I32_08090</name>
</gene>
<dbReference type="Proteomes" id="UP001205601">
    <property type="component" value="Unassembled WGS sequence"/>
</dbReference>
<evidence type="ECO:0008006" key="3">
    <source>
        <dbReference type="Google" id="ProtNLM"/>
    </source>
</evidence>